<dbReference type="EMBL" id="BMHT01000008">
    <property type="protein sequence ID" value="GGF24266.1"/>
    <property type="molecule type" value="Genomic_DNA"/>
</dbReference>
<comment type="caution">
    <text evidence="1">The sequence shown here is derived from an EMBL/GenBank/DDBJ whole genome shotgun (WGS) entry which is preliminary data.</text>
</comment>
<gene>
    <name evidence="1" type="ORF">GCM10011383_39880</name>
</gene>
<dbReference type="Proteomes" id="UP000632273">
    <property type="component" value="Unassembled WGS sequence"/>
</dbReference>
<sequence>MWTKHKYHPWNAKAQSWDYIENRFATDFSGVHLRLIELVKHIRKSGLSERLFGSTSMDKLVVSIYDPIDYRKEALHITYDLDKNSWTFNYFALPFQDPEFVRTYSGEMGIEKFDKFIKMINW</sequence>
<keyword evidence="2" id="KW-1185">Reference proteome</keyword>
<reference evidence="2" key="1">
    <citation type="journal article" date="2019" name="Int. J. Syst. Evol. Microbiol.">
        <title>The Global Catalogue of Microorganisms (GCM) 10K type strain sequencing project: providing services to taxonomists for standard genome sequencing and annotation.</title>
        <authorList>
            <consortium name="The Broad Institute Genomics Platform"/>
            <consortium name="The Broad Institute Genome Sequencing Center for Infectious Disease"/>
            <person name="Wu L."/>
            <person name="Ma J."/>
        </authorList>
    </citation>
    <scope>NUCLEOTIDE SEQUENCE [LARGE SCALE GENOMIC DNA]</scope>
    <source>
        <strain evidence="2">CGMCC 1.15197</strain>
    </source>
</reference>
<evidence type="ECO:0000313" key="1">
    <source>
        <dbReference type="EMBL" id="GGF24266.1"/>
    </source>
</evidence>
<proteinExistence type="predicted"/>
<evidence type="ECO:0000313" key="2">
    <source>
        <dbReference type="Proteomes" id="UP000632273"/>
    </source>
</evidence>
<organism evidence="1 2">
    <name type="scientific">Hymenobacter cavernae</name>
    <dbReference type="NCBI Taxonomy" id="2044852"/>
    <lineage>
        <taxon>Bacteria</taxon>
        <taxon>Pseudomonadati</taxon>
        <taxon>Bacteroidota</taxon>
        <taxon>Cytophagia</taxon>
        <taxon>Cytophagales</taxon>
        <taxon>Hymenobacteraceae</taxon>
        <taxon>Hymenobacter</taxon>
    </lineage>
</organism>
<name>A0ABQ1UR74_9BACT</name>
<accession>A0ABQ1UR74</accession>
<protein>
    <submittedName>
        <fullName evidence="1">Uncharacterized protein</fullName>
    </submittedName>
</protein>
<dbReference type="RefSeq" id="WP_188815817.1">
    <property type="nucleotide sequence ID" value="NZ_BMHT01000008.1"/>
</dbReference>